<feature type="chain" id="PRO_5015173724" description="Nuclease" evidence="1">
    <location>
        <begin position="16"/>
        <end position="131"/>
    </location>
</feature>
<keyword evidence="1" id="KW-0732">Signal</keyword>
<accession>A0A2P7QIE3</accession>
<feature type="signal peptide" evidence="1">
    <location>
        <begin position="1"/>
        <end position="15"/>
    </location>
</feature>
<dbReference type="AlphaFoldDB" id="A0A2P7QIE3"/>
<evidence type="ECO:0000313" key="3">
    <source>
        <dbReference type="Proteomes" id="UP000241167"/>
    </source>
</evidence>
<evidence type="ECO:0008006" key="4">
    <source>
        <dbReference type="Google" id="ProtNLM"/>
    </source>
</evidence>
<proteinExistence type="predicted"/>
<evidence type="ECO:0000313" key="2">
    <source>
        <dbReference type="EMBL" id="PSJ37710.1"/>
    </source>
</evidence>
<reference evidence="2 3" key="1">
    <citation type="submission" date="2018-03" db="EMBL/GenBank/DDBJ databases">
        <title>The draft genome of Sphingosinicella sp. GL-C-18.</title>
        <authorList>
            <person name="Liu L."/>
            <person name="Li L."/>
            <person name="Liang L."/>
            <person name="Zhang X."/>
            <person name="Wang T."/>
        </authorList>
    </citation>
    <scope>NUCLEOTIDE SEQUENCE [LARGE SCALE GENOMIC DNA]</scope>
    <source>
        <strain evidence="2 3">GL-C-18</strain>
    </source>
</reference>
<name>A0A2P7QIE3_9SPHN</name>
<dbReference type="EMBL" id="PXYI01000008">
    <property type="protein sequence ID" value="PSJ37710.1"/>
    <property type="molecule type" value="Genomic_DNA"/>
</dbReference>
<sequence>MALVLFAFASVPAWSAPLPGELAEITAEQAIERQRRLLVQGTGIDCRSGDGEEIVVCGRRGADREREALADQRVPGARTSLLPGEAPSGFAAMGAGDQSCAESRRCGAYVDFLKAGKLLYKIGEHLLGRDD</sequence>
<evidence type="ECO:0000256" key="1">
    <source>
        <dbReference type="SAM" id="SignalP"/>
    </source>
</evidence>
<keyword evidence="3" id="KW-1185">Reference proteome</keyword>
<comment type="caution">
    <text evidence="2">The sequence shown here is derived from an EMBL/GenBank/DDBJ whole genome shotgun (WGS) entry which is preliminary data.</text>
</comment>
<gene>
    <name evidence="2" type="ORF">C7I55_21885</name>
</gene>
<protein>
    <recommendedName>
        <fullName evidence="4">Nuclease</fullName>
    </recommendedName>
</protein>
<organism evidence="2 3">
    <name type="scientific">Allosphingosinicella deserti</name>
    <dbReference type="NCBI Taxonomy" id="2116704"/>
    <lineage>
        <taxon>Bacteria</taxon>
        <taxon>Pseudomonadati</taxon>
        <taxon>Pseudomonadota</taxon>
        <taxon>Alphaproteobacteria</taxon>
        <taxon>Sphingomonadales</taxon>
        <taxon>Sphingomonadaceae</taxon>
        <taxon>Allosphingosinicella</taxon>
    </lineage>
</organism>
<dbReference type="Proteomes" id="UP000241167">
    <property type="component" value="Unassembled WGS sequence"/>
</dbReference>